<dbReference type="Proteomes" id="UP000464787">
    <property type="component" value="Chromosome"/>
</dbReference>
<name>A0A857J0X3_9BURK</name>
<organism evidence="1 2">
    <name type="scientific">Xylophilus rhododendri</name>
    <dbReference type="NCBI Taxonomy" id="2697032"/>
    <lineage>
        <taxon>Bacteria</taxon>
        <taxon>Pseudomonadati</taxon>
        <taxon>Pseudomonadota</taxon>
        <taxon>Betaproteobacteria</taxon>
        <taxon>Burkholderiales</taxon>
        <taxon>Xylophilus</taxon>
    </lineage>
</organism>
<evidence type="ECO:0000313" key="1">
    <source>
        <dbReference type="EMBL" id="QHI96741.1"/>
    </source>
</evidence>
<dbReference type="RefSeq" id="WP_160550259.1">
    <property type="nucleotide sequence ID" value="NZ_CP047650.1"/>
</dbReference>
<gene>
    <name evidence="1" type="ORF">GT347_01270</name>
</gene>
<dbReference type="EMBL" id="CP047650">
    <property type="protein sequence ID" value="QHI96741.1"/>
    <property type="molecule type" value="Genomic_DNA"/>
</dbReference>
<evidence type="ECO:0000313" key="2">
    <source>
        <dbReference type="Proteomes" id="UP000464787"/>
    </source>
</evidence>
<proteinExistence type="predicted"/>
<dbReference type="KEGG" id="xyk:GT347_01270"/>
<accession>A0A857J0X3</accession>
<reference evidence="1 2" key="1">
    <citation type="submission" date="2020-01" db="EMBL/GenBank/DDBJ databases">
        <title>Genome sequencing of strain KACC 21265.</title>
        <authorList>
            <person name="Heo J."/>
            <person name="Kim S.-J."/>
            <person name="Kim J.-S."/>
            <person name="Hong S.-B."/>
            <person name="Kwon S.-W."/>
        </authorList>
    </citation>
    <scope>NUCLEOTIDE SEQUENCE [LARGE SCALE GENOMIC DNA]</scope>
    <source>
        <strain evidence="1 2">KACC 21265</strain>
    </source>
</reference>
<sequence>MRMHVYRLRHAGTPIPEERRRYLKPAYGELTIEMSTEHWAQLVLIARLCVGGKDVIPQLEYARLTRIRRGMLLKGSEPGRKSLDQTWLCTTEPILPFEWEGHVHGPYYT</sequence>
<dbReference type="AlphaFoldDB" id="A0A857J0X3"/>
<keyword evidence="2" id="KW-1185">Reference proteome</keyword>
<protein>
    <submittedName>
        <fullName evidence="1">Uncharacterized protein</fullName>
    </submittedName>
</protein>